<dbReference type="GO" id="GO:0008270">
    <property type="term" value="F:zinc ion binding"/>
    <property type="evidence" value="ECO:0007669"/>
    <property type="project" value="UniProtKB-KW"/>
</dbReference>
<comment type="caution">
    <text evidence="4">The sequence shown here is derived from an EMBL/GenBank/DDBJ whole genome shotgun (WGS) entry which is preliminary data.</text>
</comment>
<dbReference type="Proteomes" id="UP000717515">
    <property type="component" value="Unassembled WGS sequence"/>
</dbReference>
<gene>
    <name evidence="4" type="ORF">KVV02_008769</name>
</gene>
<keyword evidence="1" id="KW-0863">Zinc-finger</keyword>
<reference evidence="4" key="1">
    <citation type="submission" date="2021-07" db="EMBL/GenBank/DDBJ databases">
        <title>Draft genome of Mortierella alpina, strain LL118, isolated from an aspen leaf litter sample.</title>
        <authorList>
            <person name="Yang S."/>
            <person name="Vinatzer B.A."/>
        </authorList>
    </citation>
    <scope>NUCLEOTIDE SEQUENCE</scope>
    <source>
        <strain evidence="4">LL118</strain>
    </source>
</reference>
<keyword evidence="1" id="KW-0862">Zinc</keyword>
<feature type="compositionally biased region" description="Polar residues" evidence="2">
    <location>
        <begin position="179"/>
        <end position="191"/>
    </location>
</feature>
<dbReference type="InterPro" id="IPR013083">
    <property type="entry name" value="Znf_RING/FYVE/PHD"/>
</dbReference>
<feature type="compositionally biased region" description="Low complexity" evidence="2">
    <location>
        <begin position="233"/>
        <end position="254"/>
    </location>
</feature>
<dbReference type="AlphaFoldDB" id="A0A9P8CW44"/>
<feature type="domain" description="RING-type" evidence="3">
    <location>
        <begin position="655"/>
        <end position="690"/>
    </location>
</feature>
<organism evidence="4 5">
    <name type="scientific">Mortierella alpina</name>
    <name type="common">Oleaginous fungus</name>
    <name type="synonym">Mortierella renispora</name>
    <dbReference type="NCBI Taxonomy" id="64518"/>
    <lineage>
        <taxon>Eukaryota</taxon>
        <taxon>Fungi</taxon>
        <taxon>Fungi incertae sedis</taxon>
        <taxon>Mucoromycota</taxon>
        <taxon>Mortierellomycotina</taxon>
        <taxon>Mortierellomycetes</taxon>
        <taxon>Mortierellales</taxon>
        <taxon>Mortierellaceae</taxon>
        <taxon>Mortierella</taxon>
    </lineage>
</organism>
<dbReference type="InterPro" id="IPR001841">
    <property type="entry name" value="Znf_RING"/>
</dbReference>
<proteinExistence type="predicted"/>
<protein>
    <recommendedName>
        <fullName evidence="3">RING-type domain-containing protein</fullName>
    </recommendedName>
</protein>
<evidence type="ECO:0000256" key="1">
    <source>
        <dbReference type="PROSITE-ProRule" id="PRU00175"/>
    </source>
</evidence>
<evidence type="ECO:0000259" key="3">
    <source>
        <dbReference type="PROSITE" id="PS50089"/>
    </source>
</evidence>
<feature type="region of interest" description="Disordered" evidence="2">
    <location>
        <begin position="172"/>
        <end position="280"/>
    </location>
</feature>
<sequence length="702" mass="78952">MDPQAVHLPRPLCFCGLIATAIYPDPDCDHPGAGDSSSSACATYASAADLPSTPRGDTVWAGTRAGSGWPIPSSPKTAARRKRSQAHDGQPASILLRSNWVYECHFTPKQEGSVAPDPCLDCQDKPLVDTAKHTTTATDDALKSEELLDEHVVSAVNSWNEGWDTVRTGTLDDYYNPENVDSTQWPTSLGTPSGWDRDECTREDSSRGRYVDREPKHDPWDHASSRSPDAEPHLASMSPASLSSPPTQQSRSSSELGGALSKTSLSKEQPLLPTSPMDATAKAHSGQNVLVCGFHMHALEWHCMQALTHQEILTLAQRANCPIFNLSITRWLDQGINHLAMEPFTPVKCFCGDTMIVTTEFRHLEAKEERYDLACPNRSRFLARPEHVRTLDDEVPYEQDTLEQRIGMQARMENVDSSPGHQDPPKPGCSRVLPLKETKYRPRTHPVHTVIENDEWLDRILHPNKPTLSSEAYFQKRPEGWGQKPALKKKAYRHLFDHSTQEPAQPRPLKRVIFCDWNEEHEPPIPLQSGGDNNEEKEEEGLSLLDWSNEEIAERFLDDDNFDVWDEQCLRRLDAVGFSELPKSLLDFAGEEALADAYGYAERLALTYQDEIDYFQTRTQETKLDLEEEKAAHALEVKAVTEMEANSLVMPRVKCRICYENTITHAIIPCYHLITCGECSTKIVWCVLCRARKTGTQRIFWG</sequence>
<dbReference type="PROSITE" id="PS50089">
    <property type="entry name" value="ZF_RING_2"/>
    <property type="match status" value="1"/>
</dbReference>
<accession>A0A9P8CW44</accession>
<evidence type="ECO:0000256" key="2">
    <source>
        <dbReference type="SAM" id="MobiDB-lite"/>
    </source>
</evidence>
<feature type="region of interest" description="Disordered" evidence="2">
    <location>
        <begin position="50"/>
        <end position="90"/>
    </location>
</feature>
<keyword evidence="1" id="KW-0479">Metal-binding</keyword>
<dbReference type="Pfam" id="PF13920">
    <property type="entry name" value="zf-C3HC4_3"/>
    <property type="match status" value="1"/>
</dbReference>
<evidence type="ECO:0000313" key="4">
    <source>
        <dbReference type="EMBL" id="KAG9320559.1"/>
    </source>
</evidence>
<dbReference type="Gene3D" id="3.30.40.10">
    <property type="entry name" value="Zinc/RING finger domain, C3HC4 (zinc finger)"/>
    <property type="match status" value="1"/>
</dbReference>
<feature type="compositionally biased region" description="Basic and acidic residues" evidence="2">
    <location>
        <begin position="195"/>
        <end position="232"/>
    </location>
</feature>
<evidence type="ECO:0000313" key="5">
    <source>
        <dbReference type="Proteomes" id="UP000717515"/>
    </source>
</evidence>
<name>A0A9P8CW44_MORAP</name>
<dbReference type="EMBL" id="JAIFTL010000279">
    <property type="protein sequence ID" value="KAG9320559.1"/>
    <property type="molecule type" value="Genomic_DNA"/>
</dbReference>